<reference evidence="1 2" key="1">
    <citation type="submission" date="2018-04" db="EMBL/GenBank/DDBJ databases">
        <title>WGS assembly of Panicum hallii var. hallii HAL2.</title>
        <authorList>
            <person name="Lovell J."/>
            <person name="Jenkins J."/>
            <person name="Lowry D."/>
            <person name="Mamidi S."/>
            <person name="Sreedasyam A."/>
            <person name="Weng X."/>
            <person name="Barry K."/>
            <person name="Bonette J."/>
            <person name="Campitelli B."/>
            <person name="Daum C."/>
            <person name="Gordon S."/>
            <person name="Gould B."/>
            <person name="Lipzen A."/>
            <person name="MacQueen A."/>
            <person name="Palacio-Mejia J."/>
            <person name="Plott C."/>
            <person name="Shakirov E."/>
            <person name="Shu S."/>
            <person name="Yoshinaga Y."/>
            <person name="Zane M."/>
            <person name="Rokhsar D."/>
            <person name="Grimwood J."/>
            <person name="Schmutz J."/>
            <person name="Juenger T."/>
        </authorList>
    </citation>
    <scope>NUCLEOTIDE SEQUENCE [LARGE SCALE GENOMIC DNA]</scope>
    <source>
        <strain evidence="2">cv. HAL2</strain>
    </source>
</reference>
<evidence type="ECO:0000313" key="2">
    <source>
        <dbReference type="Proteomes" id="UP000244336"/>
    </source>
</evidence>
<protein>
    <submittedName>
        <fullName evidence="1">Uncharacterized protein</fullName>
    </submittedName>
</protein>
<dbReference type="Proteomes" id="UP000244336">
    <property type="component" value="Chromosome 7"/>
</dbReference>
<gene>
    <name evidence="1" type="ORF">GQ55_7G109300</name>
</gene>
<dbReference type="Gramene" id="PUZ46771">
    <property type="protein sequence ID" value="PUZ46771"/>
    <property type="gene ID" value="GQ55_7G109300"/>
</dbReference>
<evidence type="ECO:0000313" key="1">
    <source>
        <dbReference type="EMBL" id="PUZ46771.1"/>
    </source>
</evidence>
<organism evidence="1 2">
    <name type="scientific">Panicum hallii var. hallii</name>
    <dbReference type="NCBI Taxonomy" id="1504633"/>
    <lineage>
        <taxon>Eukaryota</taxon>
        <taxon>Viridiplantae</taxon>
        <taxon>Streptophyta</taxon>
        <taxon>Embryophyta</taxon>
        <taxon>Tracheophyta</taxon>
        <taxon>Spermatophyta</taxon>
        <taxon>Magnoliopsida</taxon>
        <taxon>Liliopsida</taxon>
        <taxon>Poales</taxon>
        <taxon>Poaceae</taxon>
        <taxon>PACMAD clade</taxon>
        <taxon>Panicoideae</taxon>
        <taxon>Panicodae</taxon>
        <taxon>Paniceae</taxon>
        <taxon>Panicinae</taxon>
        <taxon>Panicum</taxon>
        <taxon>Panicum sect. Panicum</taxon>
    </lineage>
</organism>
<dbReference type="AlphaFoldDB" id="A0A2T7CTY4"/>
<sequence>MTIYKDYLHKIQALPSSVRISSSSILPPAYPEHLDLSAPYHCKQNNNFHLR</sequence>
<keyword evidence="2" id="KW-1185">Reference proteome</keyword>
<accession>A0A2T7CTY4</accession>
<dbReference type="EMBL" id="CM009755">
    <property type="protein sequence ID" value="PUZ46771.1"/>
    <property type="molecule type" value="Genomic_DNA"/>
</dbReference>
<name>A0A2T7CTY4_9POAL</name>
<proteinExistence type="predicted"/>